<dbReference type="InterPro" id="IPR003657">
    <property type="entry name" value="WRKY_dom"/>
</dbReference>
<protein>
    <recommendedName>
        <fullName evidence="6">WRKY domain-containing protein</fullName>
    </recommendedName>
</protein>
<dbReference type="GO" id="GO:0005634">
    <property type="term" value="C:nucleus"/>
    <property type="evidence" value="ECO:0007669"/>
    <property type="project" value="UniProtKB-SubCell"/>
</dbReference>
<comment type="subcellular location">
    <subcellularLocation>
        <location evidence="1">Nucleus</location>
    </subcellularLocation>
</comment>
<evidence type="ECO:0000256" key="3">
    <source>
        <dbReference type="ARBA" id="ARBA00023125"/>
    </source>
</evidence>
<keyword evidence="3" id="KW-0238">DNA-binding</keyword>
<evidence type="ECO:0000256" key="4">
    <source>
        <dbReference type="ARBA" id="ARBA00023163"/>
    </source>
</evidence>
<dbReference type="PANTHER" id="PTHR31282">
    <property type="entry name" value="WRKY TRANSCRIPTION FACTOR 21-RELATED"/>
    <property type="match status" value="1"/>
</dbReference>
<dbReference type="Proteomes" id="UP000233551">
    <property type="component" value="Unassembled WGS sequence"/>
</dbReference>
<evidence type="ECO:0000256" key="1">
    <source>
        <dbReference type="ARBA" id="ARBA00004123"/>
    </source>
</evidence>
<comment type="caution">
    <text evidence="7">The sequence shown here is derived from an EMBL/GenBank/DDBJ whole genome shotgun (WGS) entry which is preliminary data.</text>
</comment>
<evidence type="ECO:0000259" key="6">
    <source>
        <dbReference type="PROSITE" id="PS50811"/>
    </source>
</evidence>
<dbReference type="STRING" id="22663.A0A2I0I2P8"/>
<dbReference type="Pfam" id="PF03106">
    <property type="entry name" value="WRKY"/>
    <property type="match status" value="1"/>
</dbReference>
<dbReference type="InterPro" id="IPR036576">
    <property type="entry name" value="WRKY_dom_sf"/>
</dbReference>
<keyword evidence="8" id="KW-1185">Reference proteome</keyword>
<keyword evidence="2" id="KW-0805">Transcription regulation</keyword>
<sequence>MWRGPQSPSTPPIKIYHSDYIDTYMHTLMEDSWPEISSPSAADRRQVVVEELLRGQGFVRELIRGLLSADSNHHHDHHQSTRSAEDLLGKVLDSLNKTVSMMSCNESSQFGPSETLIESYFRCTHKFDQGCQATKQVQKISTDPPMYKTTYQTRHTCKTLFQSPPIVIDSLVEPAETSSFILSFDGSGEDNCCPYLREGPQSRVVVSTLKKLPSTDYLVSPNPTVLSSTPDSEHRNATSSSHFDVGFDDALMYDCYANSSGPWR</sequence>
<dbReference type="SUPFAM" id="SSF118290">
    <property type="entry name" value="WRKY DNA-binding domain"/>
    <property type="match status" value="1"/>
</dbReference>
<evidence type="ECO:0000256" key="2">
    <source>
        <dbReference type="ARBA" id="ARBA00023015"/>
    </source>
</evidence>
<dbReference type="EMBL" id="PGOL01004238">
    <property type="protein sequence ID" value="PKI37990.1"/>
    <property type="molecule type" value="Genomic_DNA"/>
</dbReference>
<proteinExistence type="predicted"/>
<dbReference type="GO" id="GO:0003700">
    <property type="term" value="F:DNA-binding transcription factor activity"/>
    <property type="evidence" value="ECO:0007669"/>
    <property type="project" value="InterPro"/>
</dbReference>
<name>A0A2I0I2P8_PUNGR</name>
<gene>
    <name evidence="7" type="ORF">CRG98_041586</name>
</gene>
<dbReference type="AlphaFoldDB" id="A0A2I0I2P8"/>
<organism evidence="7 8">
    <name type="scientific">Punica granatum</name>
    <name type="common">Pomegranate</name>
    <dbReference type="NCBI Taxonomy" id="22663"/>
    <lineage>
        <taxon>Eukaryota</taxon>
        <taxon>Viridiplantae</taxon>
        <taxon>Streptophyta</taxon>
        <taxon>Embryophyta</taxon>
        <taxon>Tracheophyta</taxon>
        <taxon>Spermatophyta</taxon>
        <taxon>Magnoliopsida</taxon>
        <taxon>eudicotyledons</taxon>
        <taxon>Gunneridae</taxon>
        <taxon>Pentapetalae</taxon>
        <taxon>rosids</taxon>
        <taxon>malvids</taxon>
        <taxon>Myrtales</taxon>
        <taxon>Lythraceae</taxon>
        <taxon>Punica</taxon>
    </lineage>
</organism>
<dbReference type="InterPro" id="IPR044810">
    <property type="entry name" value="WRKY_plant"/>
</dbReference>
<dbReference type="GO" id="GO:0043565">
    <property type="term" value="F:sequence-specific DNA binding"/>
    <property type="evidence" value="ECO:0007669"/>
    <property type="project" value="InterPro"/>
</dbReference>
<evidence type="ECO:0000313" key="7">
    <source>
        <dbReference type="EMBL" id="PKI37990.1"/>
    </source>
</evidence>
<dbReference type="PROSITE" id="PS50811">
    <property type="entry name" value="WRKY"/>
    <property type="match status" value="1"/>
</dbReference>
<feature type="domain" description="WRKY" evidence="6">
    <location>
        <begin position="119"/>
        <end position="155"/>
    </location>
</feature>
<reference evidence="7 8" key="1">
    <citation type="submission" date="2017-11" db="EMBL/GenBank/DDBJ databases">
        <title>De-novo sequencing of pomegranate (Punica granatum L.) genome.</title>
        <authorList>
            <person name="Akparov Z."/>
            <person name="Amiraslanov A."/>
            <person name="Hajiyeva S."/>
            <person name="Abbasov M."/>
            <person name="Kaur K."/>
            <person name="Hamwieh A."/>
            <person name="Solovyev V."/>
            <person name="Salamov A."/>
            <person name="Braich B."/>
            <person name="Kosarev P."/>
            <person name="Mahmoud A."/>
            <person name="Hajiyev E."/>
            <person name="Babayeva S."/>
            <person name="Izzatullayeva V."/>
            <person name="Mammadov A."/>
            <person name="Mammadov A."/>
            <person name="Sharifova S."/>
            <person name="Ojaghi J."/>
            <person name="Eynullazada K."/>
            <person name="Bayramov B."/>
            <person name="Abdulazimova A."/>
            <person name="Shahmuradov I."/>
        </authorList>
    </citation>
    <scope>NUCLEOTIDE SEQUENCE [LARGE SCALE GENOMIC DNA]</scope>
    <source>
        <strain evidence="8">cv. AG2017</strain>
        <tissue evidence="7">Leaf</tissue>
    </source>
</reference>
<keyword evidence="4" id="KW-0804">Transcription</keyword>
<accession>A0A2I0I2P8</accession>
<dbReference type="Gene3D" id="2.20.25.80">
    <property type="entry name" value="WRKY domain"/>
    <property type="match status" value="1"/>
</dbReference>
<keyword evidence="5" id="KW-0539">Nucleus</keyword>
<dbReference type="SMART" id="SM00774">
    <property type="entry name" value="WRKY"/>
    <property type="match status" value="1"/>
</dbReference>
<evidence type="ECO:0000256" key="5">
    <source>
        <dbReference type="ARBA" id="ARBA00023242"/>
    </source>
</evidence>
<evidence type="ECO:0000313" key="8">
    <source>
        <dbReference type="Proteomes" id="UP000233551"/>
    </source>
</evidence>